<feature type="transmembrane region" description="Helical" evidence="6">
    <location>
        <begin position="149"/>
        <end position="174"/>
    </location>
</feature>
<evidence type="ECO:0000256" key="2">
    <source>
        <dbReference type="ARBA" id="ARBA00022475"/>
    </source>
</evidence>
<evidence type="ECO:0000256" key="1">
    <source>
        <dbReference type="ARBA" id="ARBA00004651"/>
    </source>
</evidence>
<comment type="subcellular location">
    <subcellularLocation>
        <location evidence="1">Cell membrane</location>
        <topology evidence="1">Multi-pass membrane protein</topology>
    </subcellularLocation>
</comment>
<proteinExistence type="predicted"/>
<comment type="caution">
    <text evidence="7">The sequence shown here is derived from an EMBL/GenBank/DDBJ whole genome shotgun (WGS) entry which is preliminary data.</text>
</comment>
<feature type="transmembrane region" description="Helical" evidence="6">
    <location>
        <begin position="75"/>
        <end position="95"/>
    </location>
</feature>
<name>A0ABV0LY61_9HYPH</name>
<organism evidence="7 8">
    <name type="scientific">Neorhizobium phenanthreniclasticum</name>
    <dbReference type="NCBI Taxonomy" id="3157917"/>
    <lineage>
        <taxon>Bacteria</taxon>
        <taxon>Pseudomonadati</taxon>
        <taxon>Pseudomonadota</taxon>
        <taxon>Alphaproteobacteria</taxon>
        <taxon>Hyphomicrobiales</taxon>
        <taxon>Rhizobiaceae</taxon>
        <taxon>Rhizobium/Agrobacterium group</taxon>
        <taxon>Neorhizobium</taxon>
    </lineage>
</organism>
<evidence type="ECO:0000313" key="7">
    <source>
        <dbReference type="EMBL" id="MEQ1404543.1"/>
    </source>
</evidence>
<feature type="transmembrane region" description="Helical" evidence="6">
    <location>
        <begin position="6"/>
        <end position="26"/>
    </location>
</feature>
<dbReference type="Pfam" id="PF01810">
    <property type="entry name" value="LysE"/>
    <property type="match status" value="1"/>
</dbReference>
<dbReference type="Proteomes" id="UP001496627">
    <property type="component" value="Unassembled WGS sequence"/>
</dbReference>
<evidence type="ECO:0000256" key="4">
    <source>
        <dbReference type="ARBA" id="ARBA00022989"/>
    </source>
</evidence>
<keyword evidence="8" id="KW-1185">Reference proteome</keyword>
<sequence length="210" mass="22407">MTDLWIFLGTLTVAYLVPGADMVLVLQTGTVRGRWHALAAAIGLGISRGAHVVLAALGLAALLKTSPIAYEIVKIFGSLYLVWLGINILRAASLLPEPGMMAGKQPASYRGDIGRGMLTNFLNPKPLLFCSVLLPQFIRPAGGDVAAQFLFLGIVLVFVGFAFDTMLASAGSALGRFLRCHPLVQAIQKWMFASLLIGFGIRLALSGRPQ</sequence>
<feature type="transmembrane region" description="Helical" evidence="6">
    <location>
        <begin position="38"/>
        <end position="63"/>
    </location>
</feature>
<dbReference type="PANTHER" id="PTHR30086:SF20">
    <property type="entry name" value="ARGININE EXPORTER PROTEIN ARGO-RELATED"/>
    <property type="match status" value="1"/>
</dbReference>
<feature type="transmembrane region" description="Helical" evidence="6">
    <location>
        <begin position="186"/>
        <end position="205"/>
    </location>
</feature>
<reference evidence="7 8" key="1">
    <citation type="submission" date="2024-05" db="EMBL/GenBank/DDBJ databases">
        <title>Neorhizobium sp. Rsf11, a plant growth promoting and heavy metal resistant PAH-degrader.</title>
        <authorList>
            <person name="Golubev S.N."/>
            <person name="Muratova A.Y."/>
            <person name="Markelova M.I."/>
        </authorList>
    </citation>
    <scope>NUCLEOTIDE SEQUENCE [LARGE SCALE GENOMIC DNA]</scope>
    <source>
        <strain evidence="7 8">Rsf11</strain>
    </source>
</reference>
<accession>A0ABV0LY61</accession>
<dbReference type="PANTHER" id="PTHR30086">
    <property type="entry name" value="ARGININE EXPORTER PROTEIN ARGO"/>
    <property type="match status" value="1"/>
</dbReference>
<gene>
    <name evidence="7" type="ORF">ABK249_06325</name>
</gene>
<dbReference type="EMBL" id="JBEAAL010000003">
    <property type="protein sequence ID" value="MEQ1404543.1"/>
    <property type="molecule type" value="Genomic_DNA"/>
</dbReference>
<evidence type="ECO:0000256" key="5">
    <source>
        <dbReference type="ARBA" id="ARBA00023136"/>
    </source>
</evidence>
<evidence type="ECO:0000313" key="8">
    <source>
        <dbReference type="Proteomes" id="UP001496627"/>
    </source>
</evidence>
<keyword evidence="3 6" id="KW-0812">Transmembrane</keyword>
<evidence type="ECO:0000256" key="3">
    <source>
        <dbReference type="ARBA" id="ARBA00022692"/>
    </source>
</evidence>
<dbReference type="PIRSF" id="PIRSF006324">
    <property type="entry name" value="LeuE"/>
    <property type="match status" value="1"/>
</dbReference>
<dbReference type="InterPro" id="IPR001123">
    <property type="entry name" value="LeuE-type"/>
</dbReference>
<keyword evidence="4 6" id="KW-1133">Transmembrane helix</keyword>
<keyword evidence="5 6" id="KW-0472">Membrane</keyword>
<evidence type="ECO:0000256" key="6">
    <source>
        <dbReference type="SAM" id="Phobius"/>
    </source>
</evidence>
<keyword evidence="2" id="KW-1003">Cell membrane</keyword>
<dbReference type="RefSeq" id="WP_227704451.1">
    <property type="nucleotide sequence ID" value="NZ_JBEAAL010000003.1"/>
</dbReference>
<protein>
    <submittedName>
        <fullName evidence="7">LysE family translocator</fullName>
    </submittedName>
</protein>